<dbReference type="Proteomes" id="UP000075538">
    <property type="component" value="Unassembled WGS sequence"/>
</dbReference>
<accession>A0A149VAZ2</accession>
<gene>
    <name evidence="1" type="ORF">AD953_04720</name>
</gene>
<organism evidence="1 2">
    <name type="scientific">Acetobacter malorum</name>
    <dbReference type="NCBI Taxonomy" id="178901"/>
    <lineage>
        <taxon>Bacteria</taxon>
        <taxon>Pseudomonadati</taxon>
        <taxon>Pseudomonadota</taxon>
        <taxon>Alphaproteobacteria</taxon>
        <taxon>Acetobacterales</taxon>
        <taxon>Acetobacteraceae</taxon>
        <taxon>Acetobacter</taxon>
    </lineage>
</organism>
<protein>
    <submittedName>
        <fullName evidence="1">Uncharacterized protein</fullName>
    </submittedName>
</protein>
<dbReference type="EMBL" id="LHZZ01000444">
    <property type="protein sequence ID" value="KXV77312.1"/>
    <property type="molecule type" value="Genomic_DNA"/>
</dbReference>
<sequence length="161" mass="18710">MEGFPRCFQIIVDCVDRWVCRKDITNLIREFRNLLALTIPVDRTKNSPKERACTISDVVCGISSCRQIMNMNVIAFNSRHLSTRQRRTVRIDVEHIDQILFDISIHSHSCFKTVADTRNAVCLIQTHMPKMRSYSGIIVVTFYLWENKISLNPKLPLVRCL</sequence>
<evidence type="ECO:0000313" key="1">
    <source>
        <dbReference type="EMBL" id="KXV77312.1"/>
    </source>
</evidence>
<comment type="caution">
    <text evidence="1">The sequence shown here is derived from an EMBL/GenBank/DDBJ whole genome shotgun (WGS) entry which is preliminary data.</text>
</comment>
<evidence type="ECO:0000313" key="2">
    <source>
        <dbReference type="Proteomes" id="UP000075538"/>
    </source>
</evidence>
<name>A0A149VAZ2_9PROT</name>
<proteinExistence type="predicted"/>
<dbReference type="AlphaFoldDB" id="A0A149VAZ2"/>
<reference evidence="1 2" key="1">
    <citation type="submission" date="2015-06" db="EMBL/GenBank/DDBJ databases">
        <title>Improved classification and identification of acetic acid bacteria using matrix-assisted laser desorption/ionization time-of-flight mass spectrometry; Gluconobacter nephelii and Gluconobacter uchimurae are later heterotypic synonyms of Gluconobacter japonicus and Gluconobacter oxydans, respectively.</title>
        <authorList>
            <person name="Li L."/>
            <person name="Cleenwerck I."/>
            <person name="De Vuyst L."/>
            <person name="Vandamme P."/>
        </authorList>
    </citation>
    <scope>NUCLEOTIDE SEQUENCE [LARGE SCALE GENOMIC DNA]</scope>
    <source>
        <strain evidence="1 2">LMG 1604</strain>
    </source>
</reference>